<evidence type="ECO:0000256" key="1">
    <source>
        <dbReference type="ARBA" id="ARBA00001823"/>
    </source>
</evidence>
<keyword evidence="6 7" id="KW-0418">Kinase</keyword>
<reference evidence="9 10" key="1">
    <citation type="journal article" date="2011" name="J. Bacteriol.">
        <title>Genome sequence of Chthoniobacter flavus Ellin428, an aerobic heterotrophic soil bacterium.</title>
        <authorList>
            <person name="Kant R."/>
            <person name="van Passel M.W."/>
            <person name="Palva A."/>
            <person name="Lucas S."/>
            <person name="Lapidus A."/>
            <person name="Glavina Del Rio T."/>
            <person name="Dalin E."/>
            <person name="Tice H."/>
            <person name="Bruce D."/>
            <person name="Goodwin L."/>
            <person name="Pitluck S."/>
            <person name="Larimer F.W."/>
            <person name="Land M.L."/>
            <person name="Hauser L."/>
            <person name="Sangwan P."/>
            <person name="de Vos W.M."/>
            <person name="Janssen P.H."/>
            <person name="Smidt H."/>
        </authorList>
    </citation>
    <scope>NUCLEOTIDE SEQUENCE [LARGE SCALE GENOMIC DNA]</scope>
    <source>
        <strain evidence="9 10">Ellin428</strain>
    </source>
</reference>
<dbReference type="InterPro" id="IPR002891">
    <property type="entry name" value="APS"/>
</dbReference>
<dbReference type="Proteomes" id="UP000005824">
    <property type="component" value="Unassembled WGS sequence"/>
</dbReference>
<dbReference type="GO" id="GO:0005737">
    <property type="term" value="C:cytoplasm"/>
    <property type="evidence" value="ECO:0007669"/>
    <property type="project" value="TreeGrafter"/>
</dbReference>
<comment type="similarity">
    <text evidence="6 7">Belongs to the APS kinase family.</text>
</comment>
<dbReference type="SUPFAM" id="SSF52540">
    <property type="entry name" value="P-loop containing nucleoside triphosphate hydrolases"/>
    <property type="match status" value="1"/>
</dbReference>
<dbReference type="EC" id="2.7.1.25" evidence="2 6"/>
<dbReference type="AlphaFoldDB" id="B4D6K7"/>
<protein>
    <recommendedName>
        <fullName evidence="2 6">Adenylyl-sulfate kinase</fullName>
        <ecNumber evidence="2 6">2.7.1.25</ecNumber>
    </recommendedName>
    <alternativeName>
        <fullName evidence="6">APS kinase</fullName>
    </alternativeName>
    <alternativeName>
        <fullName evidence="6">ATP adenosine-5'-phosphosulfate 3'-phosphotransferase</fullName>
    </alternativeName>
    <alternativeName>
        <fullName evidence="6">Adenosine-5'-phosphosulfate kinase</fullName>
    </alternativeName>
</protein>
<keyword evidence="5 6" id="KW-0067">ATP-binding</keyword>
<comment type="catalytic activity">
    <reaction evidence="1 6 7">
        <text>adenosine 5'-phosphosulfate + ATP = 3'-phosphoadenylyl sulfate + ADP + H(+)</text>
        <dbReference type="Rhea" id="RHEA:24152"/>
        <dbReference type="ChEBI" id="CHEBI:15378"/>
        <dbReference type="ChEBI" id="CHEBI:30616"/>
        <dbReference type="ChEBI" id="CHEBI:58243"/>
        <dbReference type="ChEBI" id="CHEBI:58339"/>
        <dbReference type="ChEBI" id="CHEBI:456216"/>
        <dbReference type="EC" id="2.7.1.25"/>
    </reaction>
</comment>
<feature type="domain" description="APS kinase" evidence="8">
    <location>
        <begin position="31"/>
        <end position="181"/>
    </location>
</feature>
<feature type="binding site" evidence="6">
    <location>
        <begin position="38"/>
        <end position="45"/>
    </location>
    <ligand>
        <name>ATP</name>
        <dbReference type="ChEBI" id="CHEBI:30616"/>
    </ligand>
</feature>
<dbReference type="CDD" id="cd02027">
    <property type="entry name" value="APSK"/>
    <property type="match status" value="1"/>
</dbReference>
<dbReference type="InterPro" id="IPR027417">
    <property type="entry name" value="P-loop_NTPase"/>
</dbReference>
<proteinExistence type="inferred from homology"/>
<name>B4D6K7_9BACT</name>
<dbReference type="FunCoup" id="B4D6K7">
    <property type="interactions" value="138"/>
</dbReference>
<dbReference type="InterPro" id="IPR059117">
    <property type="entry name" value="APS_kinase_dom"/>
</dbReference>
<gene>
    <name evidence="6" type="primary">cysC</name>
    <name evidence="9" type="ORF">CfE428DRAFT_4547</name>
</gene>
<dbReference type="NCBIfam" id="NF003013">
    <property type="entry name" value="PRK03846.1"/>
    <property type="match status" value="1"/>
</dbReference>
<comment type="function">
    <text evidence="6 7">Catalyzes the synthesis of activated sulfate.</text>
</comment>
<evidence type="ECO:0000256" key="5">
    <source>
        <dbReference type="ARBA" id="ARBA00022840"/>
    </source>
</evidence>
<evidence type="ECO:0000256" key="2">
    <source>
        <dbReference type="ARBA" id="ARBA00012121"/>
    </source>
</evidence>
<dbReference type="EMBL" id="ABVL01000016">
    <property type="protein sequence ID" value="EDY17808.1"/>
    <property type="molecule type" value="Genomic_DNA"/>
</dbReference>
<evidence type="ECO:0000256" key="6">
    <source>
        <dbReference type="HAMAP-Rule" id="MF_00065"/>
    </source>
</evidence>
<keyword evidence="4 6" id="KW-0547">Nucleotide-binding</keyword>
<dbReference type="STRING" id="497964.CfE428DRAFT_4547"/>
<dbReference type="Pfam" id="PF01583">
    <property type="entry name" value="APS_kinase"/>
    <property type="match status" value="1"/>
</dbReference>
<evidence type="ECO:0000256" key="3">
    <source>
        <dbReference type="ARBA" id="ARBA00022679"/>
    </source>
</evidence>
<dbReference type="PANTHER" id="PTHR42700">
    <property type="entry name" value="SULFATE ADENYLYLTRANSFERASE"/>
    <property type="match status" value="1"/>
</dbReference>
<dbReference type="InterPro" id="IPR050512">
    <property type="entry name" value="Sulf_AdTrans/APS_kinase"/>
</dbReference>
<dbReference type="NCBIfam" id="TIGR00455">
    <property type="entry name" value="apsK"/>
    <property type="match status" value="1"/>
</dbReference>
<evidence type="ECO:0000313" key="9">
    <source>
        <dbReference type="EMBL" id="EDY17808.1"/>
    </source>
</evidence>
<dbReference type="PANTHER" id="PTHR42700:SF1">
    <property type="entry name" value="SULFATE ADENYLYLTRANSFERASE"/>
    <property type="match status" value="1"/>
</dbReference>
<feature type="active site" description="Phosphoserine intermediate" evidence="6">
    <location>
        <position position="112"/>
    </location>
</feature>
<evidence type="ECO:0000313" key="10">
    <source>
        <dbReference type="Proteomes" id="UP000005824"/>
    </source>
</evidence>
<evidence type="ECO:0000259" key="8">
    <source>
        <dbReference type="Pfam" id="PF01583"/>
    </source>
</evidence>
<dbReference type="NCBIfam" id="NF004041">
    <property type="entry name" value="PRK05541.1"/>
    <property type="match status" value="1"/>
</dbReference>
<dbReference type="GO" id="GO:0005524">
    <property type="term" value="F:ATP binding"/>
    <property type="evidence" value="ECO:0007669"/>
    <property type="project" value="UniProtKB-UniRule"/>
</dbReference>
<dbReference type="GO" id="GO:0070814">
    <property type="term" value="P:hydrogen sulfide biosynthetic process"/>
    <property type="evidence" value="ECO:0007669"/>
    <property type="project" value="UniProtKB-UniRule"/>
</dbReference>
<dbReference type="UniPathway" id="UPA00140">
    <property type="reaction ID" value="UER00205"/>
</dbReference>
<accession>B4D6K7</accession>
<dbReference type="GO" id="GO:0010134">
    <property type="term" value="P:sulfate assimilation via adenylyl sulfate reduction"/>
    <property type="evidence" value="ECO:0007669"/>
    <property type="project" value="TreeGrafter"/>
</dbReference>
<dbReference type="Gene3D" id="3.40.50.300">
    <property type="entry name" value="P-loop containing nucleotide triphosphate hydrolases"/>
    <property type="match status" value="1"/>
</dbReference>
<keyword evidence="6" id="KW-0597">Phosphoprotein</keyword>
<dbReference type="eggNOG" id="COG0529">
    <property type="taxonomic scope" value="Bacteria"/>
</dbReference>
<comment type="caution">
    <text evidence="9">The sequence shown here is derived from an EMBL/GenBank/DDBJ whole genome shotgun (WGS) entry which is preliminary data.</text>
</comment>
<comment type="pathway">
    <text evidence="6 7">Sulfur metabolism; hydrogen sulfide biosynthesis; sulfite from sulfate: step 2/3.</text>
</comment>
<dbReference type="InParanoid" id="B4D6K7"/>
<organism evidence="9 10">
    <name type="scientific">Chthoniobacter flavus Ellin428</name>
    <dbReference type="NCBI Taxonomy" id="497964"/>
    <lineage>
        <taxon>Bacteria</taxon>
        <taxon>Pseudomonadati</taxon>
        <taxon>Verrucomicrobiota</taxon>
        <taxon>Spartobacteria</taxon>
        <taxon>Chthoniobacterales</taxon>
        <taxon>Chthoniobacteraceae</taxon>
        <taxon>Chthoniobacter</taxon>
    </lineage>
</organism>
<sequence length="210" mass="22402">MDASVDSISASRILGLKSDISPPSPSGPSTGAIIWLTGLSGSGKTTIATALERALRQACRGVCVLDGDELRRSVNSDLGFSPEDRAENVRRVAEIARLMAQAGLMVVVALISPFHKDRHQARSVAAASGIDFIEVYLDCPLEICERRDPKGLYKKARTGNLAAFTGIDSGYETPQHAEIVLSTGTQLESESIRTLLEFLGARFSPDSAQG</sequence>
<evidence type="ECO:0000256" key="4">
    <source>
        <dbReference type="ARBA" id="ARBA00022741"/>
    </source>
</evidence>
<evidence type="ECO:0000256" key="7">
    <source>
        <dbReference type="RuleBase" id="RU004347"/>
    </source>
</evidence>
<dbReference type="HAMAP" id="MF_00065">
    <property type="entry name" value="Adenylyl_sulf_kinase"/>
    <property type="match status" value="1"/>
</dbReference>
<keyword evidence="10" id="KW-1185">Reference proteome</keyword>
<dbReference type="GO" id="GO:0004781">
    <property type="term" value="F:sulfate adenylyltransferase (ATP) activity"/>
    <property type="evidence" value="ECO:0007669"/>
    <property type="project" value="TreeGrafter"/>
</dbReference>
<keyword evidence="3 6" id="KW-0808">Transferase</keyword>
<dbReference type="GO" id="GO:0019379">
    <property type="term" value="P:sulfate assimilation, phosphoadenylyl sulfate reduction by phosphoadenylyl-sulfate reductase (thioredoxin)"/>
    <property type="evidence" value="ECO:0007669"/>
    <property type="project" value="TreeGrafter"/>
</dbReference>
<dbReference type="GO" id="GO:0004020">
    <property type="term" value="F:adenylylsulfate kinase activity"/>
    <property type="evidence" value="ECO:0007669"/>
    <property type="project" value="UniProtKB-UniRule"/>
</dbReference>